<dbReference type="InterPro" id="IPR053163">
    <property type="entry name" value="HTH-type_regulator_Rgg"/>
</dbReference>
<feature type="domain" description="HTH cro/C1-type" evidence="1">
    <location>
        <begin position="8"/>
        <end position="61"/>
    </location>
</feature>
<dbReference type="SMART" id="SM00530">
    <property type="entry name" value="HTH_XRE"/>
    <property type="match status" value="1"/>
</dbReference>
<dbReference type="Pfam" id="PF21259">
    <property type="entry name" value="Rgg_C"/>
    <property type="match status" value="1"/>
</dbReference>
<evidence type="ECO:0000259" key="1">
    <source>
        <dbReference type="PROSITE" id="PS50943"/>
    </source>
</evidence>
<dbReference type="InterPro" id="IPR010057">
    <property type="entry name" value="Transcription_activator_Rgg_C"/>
</dbReference>
<proteinExistence type="predicted"/>
<dbReference type="RefSeq" id="WP_133363578.1">
    <property type="nucleotide sequence ID" value="NZ_CP037940.1"/>
</dbReference>
<protein>
    <submittedName>
        <fullName evidence="2">Rgg/GadR/MutR family transcriptional regulator</fullName>
    </submittedName>
</protein>
<evidence type="ECO:0000313" key="3">
    <source>
        <dbReference type="Proteomes" id="UP000292886"/>
    </source>
</evidence>
<dbReference type="Gene3D" id="1.25.40.10">
    <property type="entry name" value="Tetratricopeptide repeat domain"/>
    <property type="match status" value="1"/>
</dbReference>
<dbReference type="Proteomes" id="UP000292886">
    <property type="component" value="Chromosome"/>
</dbReference>
<dbReference type="InterPro" id="IPR011990">
    <property type="entry name" value="TPR-like_helical_dom_sf"/>
</dbReference>
<dbReference type="OrthoDB" id="2310942at2"/>
<dbReference type="SUPFAM" id="SSF47413">
    <property type="entry name" value="lambda repressor-like DNA-binding domains"/>
    <property type="match status" value="1"/>
</dbReference>
<dbReference type="EMBL" id="CP037940">
    <property type="protein sequence ID" value="QBO36501.1"/>
    <property type="molecule type" value="Genomic_DNA"/>
</dbReference>
<dbReference type="InterPro" id="IPR001387">
    <property type="entry name" value="Cro/C1-type_HTH"/>
</dbReference>
<gene>
    <name evidence="2" type="ORF">EQG49_08455</name>
</gene>
<sequence length="290" mass="33759">MGNYGKILKQFRKDKGMTLSEVADGIVSVGFLSKVEREQAIPNTEILFQLLSRLRVNWDEFDYRLKNELAEPYVIFQTELVEATLANDASRFKAMMLNEQSKFAETNDIVHRHRYLTTYLYYQDAIGETVDAEMINELKTYLLNIDDWGRYELRLFNNNLKWFDLEIAELLSKIALDRSQNVWKIKENQNVLVNILLNMAELFLKNRQILSLNTTLSRLSMLMVDGDVSIAKVKFDFLSGMLKIAQNNIEAGKTQAMAAISVLRYFRAYSWAKKFEKAYEELINTVNENL</sequence>
<dbReference type="InterPro" id="IPR010982">
    <property type="entry name" value="Lambda_DNA-bd_dom_sf"/>
</dbReference>
<reference evidence="3" key="1">
    <citation type="submission" date="2019-03" db="EMBL/GenBank/DDBJ databases">
        <title>Weissella sp. 26KH-42 Genome sequencing.</title>
        <authorList>
            <person name="Heo J."/>
            <person name="Kim S.-J."/>
            <person name="Kim J.-S."/>
            <person name="Hong S.-B."/>
            <person name="Kwon S.-W."/>
        </authorList>
    </citation>
    <scope>NUCLEOTIDE SEQUENCE [LARGE SCALE GENOMIC DNA]</scope>
    <source>
        <strain evidence="3">26KH-42</strain>
    </source>
</reference>
<dbReference type="PROSITE" id="PS50943">
    <property type="entry name" value="HTH_CROC1"/>
    <property type="match status" value="1"/>
</dbReference>
<dbReference type="KEGG" id="wei:EQG49_08455"/>
<dbReference type="Pfam" id="PF01381">
    <property type="entry name" value="HTH_3"/>
    <property type="match status" value="1"/>
</dbReference>
<keyword evidence="3" id="KW-1185">Reference proteome</keyword>
<dbReference type="GO" id="GO:0003677">
    <property type="term" value="F:DNA binding"/>
    <property type="evidence" value="ECO:0007669"/>
    <property type="project" value="InterPro"/>
</dbReference>
<evidence type="ECO:0000313" key="2">
    <source>
        <dbReference type="EMBL" id="QBO36501.1"/>
    </source>
</evidence>
<dbReference type="NCBIfam" id="TIGR01716">
    <property type="entry name" value="RGG_Cterm"/>
    <property type="match status" value="1"/>
</dbReference>
<dbReference type="CDD" id="cd00093">
    <property type="entry name" value="HTH_XRE"/>
    <property type="match status" value="1"/>
</dbReference>
<organism evidence="2 3">
    <name type="scientific">Periweissella cryptocerci</name>
    <dbReference type="NCBI Taxonomy" id="2506420"/>
    <lineage>
        <taxon>Bacteria</taxon>
        <taxon>Bacillati</taxon>
        <taxon>Bacillota</taxon>
        <taxon>Bacilli</taxon>
        <taxon>Lactobacillales</taxon>
        <taxon>Lactobacillaceae</taxon>
        <taxon>Periweissella</taxon>
    </lineage>
</organism>
<name>A0A4P6YUT6_9LACO</name>
<accession>A0A4P6YUT6</accession>
<dbReference type="AlphaFoldDB" id="A0A4P6YUT6"/>
<dbReference type="PANTHER" id="PTHR37038">
    <property type="entry name" value="TRANSCRIPTIONAL REGULATOR-RELATED"/>
    <property type="match status" value="1"/>
</dbReference>